<sequence>MPVSLPKTYSGSGLALERAGIFVALFSRLGITLLWDGGMRVYVRLAPHLRGQVEGLCGNFDGDTENDFTTRQGIVESTPELFGNSWKVSPSCPDVENQDVRDPCALNPHRVTWARKRCAVLTQELFSRCHAEVSFQQYYDWCVFDACGCDSGGDCECLCTAVASYAEECNRRGVYIRWRSQDLCPLQCDEGQLYDPCGPACTPSCPGVQQSPHSQCGVLFCVEGCFCPAGTVRHGNKKMCYLRCNYLQ</sequence>
<dbReference type="InterPro" id="IPR014853">
    <property type="entry name" value="VWF/SSPO/ZAN-like_Cys-rich_dom"/>
</dbReference>
<dbReference type="CDD" id="cd19941">
    <property type="entry name" value="TIL"/>
    <property type="match status" value="1"/>
</dbReference>
<reference evidence="6" key="3">
    <citation type="submission" date="2025-09" db="UniProtKB">
        <authorList>
            <consortium name="Ensembl"/>
        </authorList>
    </citation>
    <scope>IDENTIFICATION</scope>
    <source>
        <strain evidence="6">Guanapo</strain>
    </source>
</reference>
<dbReference type="InterPro" id="IPR036084">
    <property type="entry name" value="Ser_inhib-like_sf"/>
</dbReference>
<proteinExistence type="predicted"/>
<keyword evidence="2" id="KW-0964">Secreted</keyword>
<dbReference type="OMA" id="APCHEEV"/>
<dbReference type="Proteomes" id="UP000242638">
    <property type="component" value="Unassembled WGS sequence"/>
</dbReference>
<keyword evidence="3" id="KW-1015">Disulfide bond</keyword>
<dbReference type="Pfam" id="PF08742">
    <property type="entry name" value="C8"/>
    <property type="match status" value="1"/>
</dbReference>
<comment type="subcellular location">
    <subcellularLocation>
        <location evidence="1">Secreted</location>
    </subcellularLocation>
</comment>
<reference evidence="7" key="1">
    <citation type="submission" date="2013-11" db="EMBL/GenBank/DDBJ databases">
        <title>The genomic landscape of the Guanapo guppy.</title>
        <authorList>
            <person name="Kuenstner A."/>
            <person name="Dreyer C."/>
        </authorList>
    </citation>
    <scope>NUCLEOTIDE SEQUENCE</scope>
    <source>
        <strain evidence="7">Guanapo</strain>
    </source>
</reference>
<dbReference type="InterPro" id="IPR002919">
    <property type="entry name" value="TIL_dom"/>
</dbReference>
<dbReference type="Pfam" id="PF01826">
    <property type="entry name" value="TIL"/>
    <property type="match status" value="1"/>
</dbReference>
<dbReference type="PROSITE" id="PS51233">
    <property type="entry name" value="VWFD"/>
    <property type="match status" value="1"/>
</dbReference>
<dbReference type="GO" id="GO:0031012">
    <property type="term" value="C:extracellular matrix"/>
    <property type="evidence" value="ECO:0007669"/>
    <property type="project" value="TreeGrafter"/>
</dbReference>
<keyword evidence="7" id="KW-1185">Reference proteome</keyword>
<accession>A0A3P9P7H6</accession>
<dbReference type="AlphaFoldDB" id="A0A3P9P7H6"/>
<feature type="domain" description="VWFD" evidence="5">
    <location>
        <begin position="1"/>
        <end position="93"/>
    </location>
</feature>
<dbReference type="SMART" id="SM00832">
    <property type="entry name" value="C8"/>
    <property type="match status" value="1"/>
</dbReference>
<protein>
    <recommendedName>
        <fullName evidence="5">VWFD domain-containing protein</fullName>
    </recommendedName>
</protein>
<evidence type="ECO:0000313" key="7">
    <source>
        <dbReference type="Proteomes" id="UP000242638"/>
    </source>
</evidence>
<dbReference type="PANTHER" id="PTHR11339:SF396">
    <property type="entry name" value="SCO-SPONDIN"/>
    <property type="match status" value="1"/>
</dbReference>
<evidence type="ECO:0000256" key="4">
    <source>
        <dbReference type="ARBA" id="ARBA00023180"/>
    </source>
</evidence>
<dbReference type="Pfam" id="PF00094">
    <property type="entry name" value="VWD"/>
    <property type="match status" value="1"/>
</dbReference>
<dbReference type="STRING" id="8081.ENSPREP00000017811"/>
<evidence type="ECO:0000313" key="6">
    <source>
        <dbReference type="Ensembl" id="ENSPREP00000017811.1"/>
    </source>
</evidence>
<evidence type="ECO:0000256" key="1">
    <source>
        <dbReference type="ARBA" id="ARBA00004613"/>
    </source>
</evidence>
<reference evidence="6" key="2">
    <citation type="submission" date="2025-08" db="UniProtKB">
        <authorList>
            <consortium name="Ensembl"/>
        </authorList>
    </citation>
    <scope>IDENTIFICATION</scope>
    <source>
        <strain evidence="6">Guanapo</strain>
    </source>
</reference>
<dbReference type="PANTHER" id="PTHR11339">
    <property type="entry name" value="EXTRACELLULAR MATRIX GLYCOPROTEIN RELATED"/>
    <property type="match status" value="1"/>
</dbReference>
<keyword evidence="4" id="KW-0325">Glycoprotein</keyword>
<name>A0A3P9P7H6_POERE</name>
<dbReference type="SUPFAM" id="SSF57567">
    <property type="entry name" value="Serine protease inhibitors"/>
    <property type="match status" value="1"/>
</dbReference>
<evidence type="ECO:0000256" key="3">
    <source>
        <dbReference type="ARBA" id="ARBA00023157"/>
    </source>
</evidence>
<organism evidence="6 7">
    <name type="scientific">Poecilia reticulata</name>
    <name type="common">Guppy</name>
    <name type="synonym">Acanthophacelus reticulatus</name>
    <dbReference type="NCBI Taxonomy" id="8081"/>
    <lineage>
        <taxon>Eukaryota</taxon>
        <taxon>Metazoa</taxon>
        <taxon>Chordata</taxon>
        <taxon>Craniata</taxon>
        <taxon>Vertebrata</taxon>
        <taxon>Euteleostomi</taxon>
        <taxon>Actinopterygii</taxon>
        <taxon>Neopterygii</taxon>
        <taxon>Teleostei</taxon>
        <taxon>Neoteleostei</taxon>
        <taxon>Acanthomorphata</taxon>
        <taxon>Ovalentaria</taxon>
        <taxon>Atherinomorphae</taxon>
        <taxon>Cyprinodontiformes</taxon>
        <taxon>Poeciliidae</taxon>
        <taxon>Poeciliinae</taxon>
        <taxon>Poecilia</taxon>
    </lineage>
</organism>
<dbReference type="InterPro" id="IPR050780">
    <property type="entry name" value="Mucin_vWF_Thrombospondin_sf"/>
</dbReference>
<dbReference type="GeneTree" id="ENSGT00940000155829"/>
<dbReference type="InterPro" id="IPR001846">
    <property type="entry name" value="VWF_type-D"/>
</dbReference>
<dbReference type="Ensembl" id="ENSPRET00000018001.1">
    <property type="protein sequence ID" value="ENSPREP00000017811.1"/>
    <property type="gene ID" value="ENSPREG00000012046.1"/>
</dbReference>
<dbReference type="Gene3D" id="2.10.25.10">
    <property type="entry name" value="Laminin"/>
    <property type="match status" value="1"/>
</dbReference>
<dbReference type="GO" id="GO:0005615">
    <property type="term" value="C:extracellular space"/>
    <property type="evidence" value="ECO:0007669"/>
    <property type="project" value="TreeGrafter"/>
</dbReference>
<evidence type="ECO:0000259" key="5">
    <source>
        <dbReference type="PROSITE" id="PS51233"/>
    </source>
</evidence>
<evidence type="ECO:0000256" key="2">
    <source>
        <dbReference type="ARBA" id="ARBA00022525"/>
    </source>
</evidence>